<reference evidence="18" key="1">
    <citation type="journal article" date="2019" name="Int. J. Syst. Evol. Microbiol.">
        <title>The Global Catalogue of Microorganisms (GCM) 10K type strain sequencing project: providing services to taxonomists for standard genome sequencing and annotation.</title>
        <authorList>
            <consortium name="The Broad Institute Genomics Platform"/>
            <consortium name="The Broad Institute Genome Sequencing Center for Infectious Disease"/>
            <person name="Wu L."/>
            <person name="Ma J."/>
        </authorList>
    </citation>
    <scope>NUCLEOTIDE SEQUENCE [LARGE SCALE GENOMIC DNA]</scope>
    <source>
        <strain evidence="18">NBRC 109341</strain>
    </source>
</reference>
<dbReference type="GO" id="GO:0016301">
    <property type="term" value="F:kinase activity"/>
    <property type="evidence" value="ECO:0007669"/>
    <property type="project" value="UniProtKB-KW"/>
</dbReference>
<dbReference type="InterPro" id="IPR036890">
    <property type="entry name" value="HATPase_C_sf"/>
</dbReference>
<comment type="caution">
    <text evidence="17">The sequence shown here is derived from an EMBL/GenBank/DDBJ whole genome shotgun (WGS) entry which is preliminary data.</text>
</comment>
<keyword evidence="4" id="KW-1003">Cell membrane</keyword>
<keyword evidence="4" id="KW-0997">Cell inner membrane</keyword>
<dbReference type="Gene3D" id="3.30.565.10">
    <property type="entry name" value="Histidine kinase-like ATPase, C-terminal domain"/>
    <property type="match status" value="1"/>
</dbReference>
<keyword evidence="9 17" id="KW-0418">Kinase</keyword>
<evidence type="ECO:0000256" key="6">
    <source>
        <dbReference type="ARBA" id="ARBA00022679"/>
    </source>
</evidence>
<dbReference type="InterPro" id="IPR004358">
    <property type="entry name" value="Sig_transdc_His_kin-like_C"/>
</dbReference>
<keyword evidence="12" id="KW-0902">Two-component regulatory system</keyword>
<evidence type="ECO:0000256" key="3">
    <source>
        <dbReference type="ARBA" id="ARBA00012438"/>
    </source>
</evidence>
<evidence type="ECO:0000259" key="16">
    <source>
        <dbReference type="PROSITE" id="PS50885"/>
    </source>
</evidence>
<dbReference type="SMART" id="SM00304">
    <property type="entry name" value="HAMP"/>
    <property type="match status" value="1"/>
</dbReference>
<keyword evidence="6" id="KW-0808">Transferase</keyword>
<dbReference type="SUPFAM" id="SSF55874">
    <property type="entry name" value="ATPase domain of HSP90 chaperone/DNA topoisomerase II/histidine kinase"/>
    <property type="match status" value="1"/>
</dbReference>
<evidence type="ECO:0000256" key="12">
    <source>
        <dbReference type="ARBA" id="ARBA00023012"/>
    </source>
</evidence>
<dbReference type="SMART" id="SM00387">
    <property type="entry name" value="HATPase_c"/>
    <property type="match status" value="1"/>
</dbReference>
<keyword evidence="10" id="KW-0067">ATP-binding</keyword>
<feature type="transmembrane region" description="Helical" evidence="14">
    <location>
        <begin position="224"/>
        <end position="245"/>
    </location>
</feature>
<dbReference type="EMBL" id="BSPB01000013">
    <property type="protein sequence ID" value="GLS14581.1"/>
    <property type="molecule type" value="Genomic_DNA"/>
</dbReference>
<feature type="transmembrane region" description="Helical" evidence="14">
    <location>
        <begin position="33"/>
        <end position="52"/>
    </location>
</feature>
<evidence type="ECO:0000256" key="7">
    <source>
        <dbReference type="ARBA" id="ARBA00022692"/>
    </source>
</evidence>
<evidence type="ECO:0000256" key="11">
    <source>
        <dbReference type="ARBA" id="ARBA00022989"/>
    </source>
</evidence>
<dbReference type="EC" id="2.7.13.3" evidence="3"/>
<evidence type="ECO:0000256" key="2">
    <source>
        <dbReference type="ARBA" id="ARBA00004429"/>
    </source>
</evidence>
<dbReference type="CDD" id="cd06225">
    <property type="entry name" value="HAMP"/>
    <property type="match status" value="1"/>
</dbReference>
<dbReference type="InterPro" id="IPR005467">
    <property type="entry name" value="His_kinase_dom"/>
</dbReference>
<dbReference type="Pfam" id="PF00672">
    <property type="entry name" value="HAMP"/>
    <property type="match status" value="1"/>
</dbReference>
<keyword evidence="13 14" id="KW-0472">Membrane</keyword>
<dbReference type="SUPFAM" id="SSF47384">
    <property type="entry name" value="Homodimeric domain of signal transducing histidine kinase"/>
    <property type="match status" value="1"/>
</dbReference>
<dbReference type="Pfam" id="PF02518">
    <property type="entry name" value="HATPase_c"/>
    <property type="match status" value="1"/>
</dbReference>
<sequence>MGAGVSEASAPFDGGRLARWGHRLLPASLRNRIILFMLLGALASQGLVLGIWTHQLRDQARLQVLQTAGLLTPAVVQASRFMKALPVQYRPLLVDQLRTTGGSRFLMQFNRTLLPQPGAASGELPGMMVGLVEEELGRELAREGLSGARVHLVPSDRLIVGDDRTTLADLPQRWVEASGLPRHESQPVLVVQTSLEPGNWLLLASALPNPGLFLQANPYAPDRLLLMFAGLLSVLLVMVVVARGVTRSLARLDQAASAFARDLTVDHIPERGPLEVRRLAHSFNEMQAQIQRNIGDRETLFRSVSHDLKTPIMRLGFRTELLDDPELRAGFKSDLQEIGTMLQGALTTMQGAELPEATVAVPLDALLRSLTEAATGAGAPLRLQTLPLTVPGKPLALKRALGNLIDNALRYGHSVEVDMAEEAGFAVIRIRDHGPGLPEAALERIFDPYLRLEHGRQANSQGNGLGLWIARNAVRRHGGDIVLSNHPDGGLLARVTLRLEARGAG</sequence>
<keyword evidence="5" id="KW-0597">Phosphoprotein</keyword>
<evidence type="ECO:0000256" key="1">
    <source>
        <dbReference type="ARBA" id="ARBA00000085"/>
    </source>
</evidence>
<evidence type="ECO:0000256" key="14">
    <source>
        <dbReference type="SAM" id="Phobius"/>
    </source>
</evidence>
<keyword evidence="11 14" id="KW-1133">Transmembrane helix</keyword>
<protein>
    <recommendedName>
        <fullName evidence="3">histidine kinase</fullName>
        <ecNumber evidence="3">2.7.13.3</ecNumber>
    </recommendedName>
</protein>
<dbReference type="PANTHER" id="PTHR44936">
    <property type="entry name" value="SENSOR PROTEIN CREC"/>
    <property type="match status" value="1"/>
</dbReference>
<dbReference type="Proteomes" id="UP001156903">
    <property type="component" value="Unassembled WGS sequence"/>
</dbReference>
<evidence type="ECO:0000313" key="17">
    <source>
        <dbReference type="EMBL" id="GLS14581.1"/>
    </source>
</evidence>
<comment type="catalytic activity">
    <reaction evidence="1">
        <text>ATP + protein L-histidine = ADP + protein N-phospho-L-histidine.</text>
        <dbReference type="EC" id="2.7.13.3"/>
    </reaction>
</comment>
<name>A0ABQ6C2W7_9BURK</name>
<evidence type="ECO:0000256" key="5">
    <source>
        <dbReference type="ARBA" id="ARBA00022553"/>
    </source>
</evidence>
<feature type="domain" description="Histidine kinase" evidence="15">
    <location>
        <begin position="303"/>
        <end position="501"/>
    </location>
</feature>
<dbReference type="Gene3D" id="1.10.287.130">
    <property type="match status" value="1"/>
</dbReference>
<evidence type="ECO:0000256" key="10">
    <source>
        <dbReference type="ARBA" id="ARBA00022840"/>
    </source>
</evidence>
<evidence type="ECO:0000256" key="9">
    <source>
        <dbReference type="ARBA" id="ARBA00022777"/>
    </source>
</evidence>
<dbReference type="PRINTS" id="PR00344">
    <property type="entry name" value="BCTRLSENSOR"/>
</dbReference>
<dbReference type="InterPro" id="IPR003594">
    <property type="entry name" value="HATPase_dom"/>
</dbReference>
<dbReference type="PANTHER" id="PTHR44936:SF5">
    <property type="entry name" value="SENSOR HISTIDINE KINASE ENVZ"/>
    <property type="match status" value="1"/>
</dbReference>
<gene>
    <name evidence="17" type="ORF">GCM10007935_20120</name>
</gene>
<dbReference type="InterPro" id="IPR036097">
    <property type="entry name" value="HisK_dim/P_sf"/>
</dbReference>
<evidence type="ECO:0000259" key="15">
    <source>
        <dbReference type="PROSITE" id="PS50109"/>
    </source>
</evidence>
<evidence type="ECO:0000256" key="4">
    <source>
        <dbReference type="ARBA" id="ARBA00022519"/>
    </source>
</evidence>
<keyword evidence="7 14" id="KW-0812">Transmembrane</keyword>
<evidence type="ECO:0000313" key="18">
    <source>
        <dbReference type="Proteomes" id="UP001156903"/>
    </source>
</evidence>
<evidence type="ECO:0000256" key="8">
    <source>
        <dbReference type="ARBA" id="ARBA00022741"/>
    </source>
</evidence>
<evidence type="ECO:0000256" key="13">
    <source>
        <dbReference type="ARBA" id="ARBA00023136"/>
    </source>
</evidence>
<keyword evidence="8" id="KW-0547">Nucleotide-binding</keyword>
<keyword evidence="18" id="KW-1185">Reference proteome</keyword>
<dbReference type="InterPro" id="IPR050980">
    <property type="entry name" value="2C_sensor_his_kinase"/>
</dbReference>
<comment type="subcellular location">
    <subcellularLocation>
        <location evidence="2">Cell inner membrane</location>
        <topology evidence="2">Multi-pass membrane protein</topology>
    </subcellularLocation>
</comment>
<dbReference type="PROSITE" id="PS50109">
    <property type="entry name" value="HIS_KIN"/>
    <property type="match status" value="1"/>
</dbReference>
<proteinExistence type="predicted"/>
<feature type="domain" description="HAMP" evidence="16">
    <location>
        <begin position="243"/>
        <end position="295"/>
    </location>
</feature>
<organism evidence="17 18">
    <name type="scientific">Hydrogenophaga electricum</name>
    <dbReference type="NCBI Taxonomy" id="1230953"/>
    <lineage>
        <taxon>Bacteria</taxon>
        <taxon>Pseudomonadati</taxon>
        <taxon>Pseudomonadota</taxon>
        <taxon>Betaproteobacteria</taxon>
        <taxon>Burkholderiales</taxon>
        <taxon>Comamonadaceae</taxon>
        <taxon>Hydrogenophaga</taxon>
    </lineage>
</organism>
<dbReference type="PROSITE" id="PS50885">
    <property type="entry name" value="HAMP"/>
    <property type="match status" value="1"/>
</dbReference>
<accession>A0ABQ6C2W7</accession>
<dbReference type="InterPro" id="IPR003660">
    <property type="entry name" value="HAMP_dom"/>
</dbReference>